<feature type="region of interest" description="Disordered" evidence="1">
    <location>
        <begin position="321"/>
        <end position="340"/>
    </location>
</feature>
<evidence type="ECO:0000259" key="2">
    <source>
        <dbReference type="SMART" id="SM00343"/>
    </source>
</evidence>
<dbReference type="SMART" id="SM00343">
    <property type="entry name" value="ZnF_C2HC"/>
    <property type="match status" value="2"/>
</dbReference>
<dbReference type="GO" id="GO:0003676">
    <property type="term" value="F:nucleic acid binding"/>
    <property type="evidence" value="ECO:0007669"/>
    <property type="project" value="InterPro"/>
</dbReference>
<sequence length="368" mass="41105">MAPPLEPAIVVENPDGVNPVDEDLGENPVEENPEETVHKKKEKDPPGASAQAPRSVPKLTCKFSGEGSVDWEEFEDQIVNERTYGAWGDALTLAVIRKHLTGGALQTLRGAPVTDVDKPEKLLGYLRGIYARPADPTHYEGELSMISRKPGETLQQFEIRLLHVVSRVYPDLPLAYRDRSAKQIFMDRLGDPNLTLEVKKLRPKTLHDARVEAQFLEDIQVNSRARQVRQYGPSEDKRDSLVELVTTTQKQMVDMQRAHQDQITALCDQFTQAINGLARSTSQDSQARGGPVNYDKPTPQTHPCELCHQLGHWAGRCPLNAKNANKGKPKQHKRVKPSPQTHPCTVCYELGHWRDDCPHNQGNGFGSA</sequence>
<proteinExistence type="predicted"/>
<accession>A0A8J9ZJV8</accession>
<feature type="region of interest" description="Disordered" evidence="1">
    <location>
        <begin position="1"/>
        <end position="57"/>
    </location>
</feature>
<protein>
    <submittedName>
        <fullName evidence="3">Hypp1338 protein</fullName>
    </submittedName>
</protein>
<feature type="domain" description="CCHC-type" evidence="2">
    <location>
        <begin position="303"/>
        <end position="319"/>
    </location>
</feature>
<gene>
    <name evidence="3" type="primary">Hypp1338</name>
    <name evidence="3" type="ORF">BLAG_LOCUS13769</name>
</gene>
<feature type="domain" description="CCHC-type" evidence="2">
    <location>
        <begin position="343"/>
        <end position="359"/>
    </location>
</feature>
<reference evidence="3" key="1">
    <citation type="submission" date="2022-01" db="EMBL/GenBank/DDBJ databases">
        <authorList>
            <person name="Braso-Vives M."/>
        </authorList>
    </citation>
    <scope>NUCLEOTIDE SEQUENCE</scope>
</reference>
<dbReference type="Gene3D" id="4.10.60.10">
    <property type="entry name" value="Zinc finger, CCHC-type"/>
    <property type="match status" value="1"/>
</dbReference>
<keyword evidence="4" id="KW-1185">Reference proteome</keyword>
<dbReference type="SUPFAM" id="SSF57756">
    <property type="entry name" value="Retrovirus zinc finger-like domains"/>
    <property type="match status" value="2"/>
</dbReference>
<dbReference type="Proteomes" id="UP000838412">
    <property type="component" value="Chromosome 2"/>
</dbReference>
<evidence type="ECO:0000256" key="1">
    <source>
        <dbReference type="SAM" id="MobiDB-lite"/>
    </source>
</evidence>
<evidence type="ECO:0000313" key="3">
    <source>
        <dbReference type="EMBL" id="CAH1254300.1"/>
    </source>
</evidence>
<dbReference type="InterPro" id="IPR036875">
    <property type="entry name" value="Znf_CCHC_sf"/>
</dbReference>
<dbReference type="GO" id="GO:0008270">
    <property type="term" value="F:zinc ion binding"/>
    <property type="evidence" value="ECO:0007669"/>
    <property type="project" value="InterPro"/>
</dbReference>
<feature type="compositionally biased region" description="Acidic residues" evidence="1">
    <location>
        <begin position="20"/>
        <end position="34"/>
    </location>
</feature>
<organism evidence="3 4">
    <name type="scientific">Branchiostoma lanceolatum</name>
    <name type="common">Common lancelet</name>
    <name type="synonym">Amphioxus lanceolatum</name>
    <dbReference type="NCBI Taxonomy" id="7740"/>
    <lineage>
        <taxon>Eukaryota</taxon>
        <taxon>Metazoa</taxon>
        <taxon>Chordata</taxon>
        <taxon>Cephalochordata</taxon>
        <taxon>Leptocardii</taxon>
        <taxon>Amphioxiformes</taxon>
        <taxon>Branchiostomatidae</taxon>
        <taxon>Branchiostoma</taxon>
    </lineage>
</organism>
<name>A0A8J9ZJV8_BRALA</name>
<evidence type="ECO:0000313" key="4">
    <source>
        <dbReference type="Proteomes" id="UP000838412"/>
    </source>
</evidence>
<dbReference type="AlphaFoldDB" id="A0A8J9ZJV8"/>
<dbReference type="InterPro" id="IPR001878">
    <property type="entry name" value="Znf_CCHC"/>
</dbReference>
<feature type="compositionally biased region" description="Basic residues" evidence="1">
    <location>
        <begin position="325"/>
        <end position="336"/>
    </location>
</feature>
<dbReference type="OrthoDB" id="6759373at2759"/>
<dbReference type="EMBL" id="OV696687">
    <property type="protein sequence ID" value="CAH1254300.1"/>
    <property type="molecule type" value="Genomic_DNA"/>
</dbReference>